<accession>I7MDD8</accession>
<reference evidence="2" key="1">
    <citation type="journal article" date="2006" name="PLoS Biol.">
        <title>Macronuclear genome sequence of the ciliate Tetrahymena thermophila, a model eukaryote.</title>
        <authorList>
            <person name="Eisen J.A."/>
            <person name="Coyne R.S."/>
            <person name="Wu M."/>
            <person name="Wu D."/>
            <person name="Thiagarajan M."/>
            <person name="Wortman J.R."/>
            <person name="Badger J.H."/>
            <person name="Ren Q."/>
            <person name="Amedeo P."/>
            <person name="Jones K.M."/>
            <person name="Tallon L.J."/>
            <person name="Delcher A.L."/>
            <person name="Salzberg S.L."/>
            <person name="Silva J.C."/>
            <person name="Haas B.J."/>
            <person name="Majoros W.H."/>
            <person name="Farzad M."/>
            <person name="Carlton J.M."/>
            <person name="Smith R.K. Jr."/>
            <person name="Garg J."/>
            <person name="Pearlman R.E."/>
            <person name="Karrer K.M."/>
            <person name="Sun L."/>
            <person name="Manning G."/>
            <person name="Elde N.C."/>
            <person name="Turkewitz A.P."/>
            <person name="Asai D.J."/>
            <person name="Wilkes D.E."/>
            <person name="Wang Y."/>
            <person name="Cai H."/>
            <person name="Collins K."/>
            <person name="Stewart B.A."/>
            <person name="Lee S.R."/>
            <person name="Wilamowska K."/>
            <person name="Weinberg Z."/>
            <person name="Ruzzo W.L."/>
            <person name="Wloga D."/>
            <person name="Gaertig J."/>
            <person name="Frankel J."/>
            <person name="Tsao C.-C."/>
            <person name="Gorovsky M.A."/>
            <person name="Keeling P.J."/>
            <person name="Waller R.F."/>
            <person name="Patron N.J."/>
            <person name="Cherry J.M."/>
            <person name="Stover N.A."/>
            <person name="Krieger C.J."/>
            <person name="del Toro C."/>
            <person name="Ryder H.F."/>
            <person name="Williamson S.C."/>
            <person name="Barbeau R.A."/>
            <person name="Hamilton E.P."/>
            <person name="Orias E."/>
        </authorList>
    </citation>
    <scope>NUCLEOTIDE SEQUENCE [LARGE SCALE GENOMIC DNA]</scope>
    <source>
        <strain evidence="2">SB210</strain>
    </source>
</reference>
<evidence type="ECO:0000313" key="2">
    <source>
        <dbReference type="Proteomes" id="UP000009168"/>
    </source>
</evidence>
<dbReference type="RefSeq" id="XP_001007639.2">
    <property type="nucleotide sequence ID" value="XM_001007639.2"/>
</dbReference>
<organism evidence="1 2">
    <name type="scientific">Tetrahymena thermophila (strain SB210)</name>
    <dbReference type="NCBI Taxonomy" id="312017"/>
    <lineage>
        <taxon>Eukaryota</taxon>
        <taxon>Sar</taxon>
        <taxon>Alveolata</taxon>
        <taxon>Ciliophora</taxon>
        <taxon>Intramacronucleata</taxon>
        <taxon>Oligohymenophorea</taxon>
        <taxon>Hymenostomatida</taxon>
        <taxon>Tetrahymenina</taxon>
        <taxon>Tetrahymenidae</taxon>
        <taxon>Tetrahymena</taxon>
    </lineage>
</organism>
<gene>
    <name evidence="1" type="ORF">TTHERM_00059070</name>
</gene>
<dbReference type="AlphaFoldDB" id="I7MDD8"/>
<keyword evidence="2" id="KW-1185">Reference proteome</keyword>
<sequence length="752" mass="89954">MIAANNANKQQIDLLNEAAKKIINIIRGYNFDKAKQNILFQIQQVIGSYQELLSNQIQESRKIWNFFNKNGLVNKTNILITEEFSKNKIKNILVSFQDSLISYSKQILDKLNEFQEIINFINLDDIHQLTKDLQNYLKNCFVNNLNELDDQQIVQQIWFINRSISFELNIKQILNNKNSEQIQRNINQALGNIKTQIDKQINDISQYVMNYKQKVKKYFKLKQDYLQSQNQIIQQSQMQIQQPYYFQNQLSQQIVFPQTNKEDIQVKDEFIQLNQLQMNIIQKNQDEFRSLESCIQSRRSSISSCMNIKSNDQFRQKSHSVVWNDNIFNSSQIIIWIDKNIKSDDNQKYIFKLRQKFPWVEVKGFENFNEFQNYLNDKFQQQYEMNNKINQNLKIKRFNTELNLNLLDGHSTQEDLTKSFISQCTVYQKLEQQTEKELNLQFIFIASGSLIKEEYDRISCFLKSIIIYCNCISEYLKLFENKKNISIISKDFNQIILKIEETLQQKKKERIYNYDIKKLKEFEEFDLIRYMSKDYCAQEIVIKTKTEFQNILENIYKCLGKKNEKIDALSEKFSEFFINVDKIIEFYTTNQFCNFIQELMSYLNEQILQSASYLITTLRYSIQVYNDSCKEIFNQENFTLYRGINIDTEKFQKDFPKGTTFVTFNFSSSSLKRDIALQFAILGQKNPMIFEITFDINNEDFEKCRPKKIKRSKYQEGEFIFNCFSIFHVKNYRKQDQVTYAELSFINNVFED</sequence>
<dbReference type="SUPFAM" id="SSF56399">
    <property type="entry name" value="ADP-ribosylation"/>
    <property type="match status" value="1"/>
</dbReference>
<dbReference type="InParanoid" id="I7MDD8"/>
<name>I7MDD8_TETTS</name>
<proteinExistence type="predicted"/>
<protein>
    <submittedName>
        <fullName evidence="1">Uncharacterized protein</fullName>
    </submittedName>
</protein>
<dbReference type="GeneID" id="7829528"/>
<evidence type="ECO:0000313" key="1">
    <source>
        <dbReference type="EMBL" id="EAR87394.2"/>
    </source>
</evidence>
<dbReference type="KEGG" id="tet:TTHERM_00059070"/>
<dbReference type="Proteomes" id="UP000009168">
    <property type="component" value="Unassembled WGS sequence"/>
</dbReference>
<dbReference type="EMBL" id="GG662853">
    <property type="protein sequence ID" value="EAR87394.2"/>
    <property type="molecule type" value="Genomic_DNA"/>
</dbReference>